<accession>A0A816V491</accession>
<name>A0A816V491_BRANA</name>
<proteinExistence type="predicted"/>
<sequence length="471" mass="51725">MNGSLWWFVSDLGSSPFCTLVVSLGSLLITPKNHVSLSVDGLLRRRDRYHRYSSASMSPSSAPANLLLFSSFDLVSVTVRCSLSHVKPQLLQSSYLSPPSQTDSPDFKLNSLATARSELLCSFNGFLSQFSWAFGPLHRLTGGSSSSFFLRSSDLSPSPGRTVTETLSCTLLKIVSSLQQPTSWSPPFPMPSSSLVSPLAVLHIWDLFLPEPPPLPDPPDPPDLASDSDLVLCPLLSSGFLLESSHCKLIICFFEPSVASLVYTWCCHFPCELQHLWYGSIEEQSFKGMVTSVEFTTFINQPPKVNKITSSSATLFHNPKRQKLTPTSPVTLTIMVNFTQTSSRQGRERSSSTSSLQERIFSPQSLFVRGNFHPVSKTWTIDDAGTSTSHSTTASFVASPLLAETLAMQNAMISAHICGIKSLSLEALLKKLPVFTYDSNRLTYLFNALVSFNVTSEFHPLALNSLLVTFD</sequence>
<organism evidence="1">
    <name type="scientific">Brassica napus</name>
    <name type="common">Rape</name>
    <dbReference type="NCBI Taxonomy" id="3708"/>
    <lineage>
        <taxon>Eukaryota</taxon>
        <taxon>Viridiplantae</taxon>
        <taxon>Streptophyta</taxon>
        <taxon>Embryophyta</taxon>
        <taxon>Tracheophyta</taxon>
        <taxon>Spermatophyta</taxon>
        <taxon>Magnoliopsida</taxon>
        <taxon>eudicotyledons</taxon>
        <taxon>Gunneridae</taxon>
        <taxon>Pentapetalae</taxon>
        <taxon>rosids</taxon>
        <taxon>malvids</taxon>
        <taxon>Brassicales</taxon>
        <taxon>Brassicaceae</taxon>
        <taxon>Brassiceae</taxon>
        <taxon>Brassica</taxon>
    </lineage>
</organism>
<dbReference type="EMBL" id="HG994357">
    <property type="protein sequence ID" value="CAF2121438.1"/>
    <property type="molecule type" value="Genomic_DNA"/>
</dbReference>
<protein>
    <submittedName>
        <fullName evidence="1">(rape) hypothetical protein</fullName>
    </submittedName>
</protein>
<dbReference type="AlphaFoldDB" id="A0A816V491"/>
<dbReference type="Proteomes" id="UP001295469">
    <property type="component" value="Chromosome A03"/>
</dbReference>
<evidence type="ECO:0000313" key="1">
    <source>
        <dbReference type="EMBL" id="CAF2121438.1"/>
    </source>
</evidence>
<gene>
    <name evidence="1" type="ORF">DARMORV10_A03P13580.1</name>
</gene>
<reference evidence="1" key="1">
    <citation type="submission" date="2021-01" db="EMBL/GenBank/DDBJ databases">
        <authorList>
            <consortium name="Genoscope - CEA"/>
            <person name="William W."/>
        </authorList>
    </citation>
    <scope>NUCLEOTIDE SEQUENCE</scope>
</reference>